<evidence type="ECO:0000256" key="4">
    <source>
        <dbReference type="ARBA" id="ARBA00023163"/>
    </source>
</evidence>
<keyword evidence="8" id="KW-1185">Reference proteome</keyword>
<dbReference type="Gene3D" id="1.10.10.10">
    <property type="entry name" value="Winged helix-like DNA-binding domain superfamily/Winged helix DNA-binding domain"/>
    <property type="match status" value="1"/>
</dbReference>
<keyword evidence="2" id="KW-0805">Transcription regulation</keyword>
<proteinExistence type="inferred from homology"/>
<dbReference type="InterPro" id="IPR039425">
    <property type="entry name" value="RNA_pol_sigma-70-like"/>
</dbReference>
<gene>
    <name evidence="7" type="ORF">FHP25_18455</name>
</gene>
<dbReference type="NCBIfam" id="TIGR02937">
    <property type="entry name" value="sigma70-ECF"/>
    <property type="match status" value="1"/>
</dbReference>
<feature type="domain" description="PhyR sigma2" evidence="6">
    <location>
        <begin position="10"/>
        <end position="62"/>
    </location>
</feature>
<dbReference type="InterPro" id="IPR013249">
    <property type="entry name" value="RNA_pol_sigma70_r4_t2"/>
</dbReference>
<accession>A0A5C8PLB2</accession>
<dbReference type="GO" id="GO:0003677">
    <property type="term" value="F:DNA binding"/>
    <property type="evidence" value="ECO:0007669"/>
    <property type="project" value="InterPro"/>
</dbReference>
<dbReference type="InterPro" id="IPR036388">
    <property type="entry name" value="WH-like_DNA-bd_sf"/>
</dbReference>
<dbReference type="InterPro" id="IPR053866">
    <property type="entry name" value="PhyR_sigma2"/>
</dbReference>
<protein>
    <submittedName>
        <fullName evidence="7">Sigma-70 family RNA polymerase sigma factor</fullName>
    </submittedName>
</protein>
<dbReference type="PANTHER" id="PTHR43133:SF25">
    <property type="entry name" value="RNA POLYMERASE SIGMA FACTOR RFAY-RELATED"/>
    <property type="match status" value="1"/>
</dbReference>
<evidence type="ECO:0000259" key="6">
    <source>
        <dbReference type="Pfam" id="PF22029"/>
    </source>
</evidence>
<evidence type="ECO:0000256" key="3">
    <source>
        <dbReference type="ARBA" id="ARBA00023082"/>
    </source>
</evidence>
<organism evidence="7 8">
    <name type="scientific">Vineibacter terrae</name>
    <dbReference type="NCBI Taxonomy" id="2586908"/>
    <lineage>
        <taxon>Bacteria</taxon>
        <taxon>Pseudomonadati</taxon>
        <taxon>Pseudomonadota</taxon>
        <taxon>Alphaproteobacteria</taxon>
        <taxon>Hyphomicrobiales</taxon>
        <taxon>Vineibacter</taxon>
    </lineage>
</organism>
<dbReference type="GO" id="GO:0016987">
    <property type="term" value="F:sigma factor activity"/>
    <property type="evidence" value="ECO:0007669"/>
    <property type="project" value="UniProtKB-KW"/>
</dbReference>
<evidence type="ECO:0000259" key="5">
    <source>
        <dbReference type="Pfam" id="PF08281"/>
    </source>
</evidence>
<dbReference type="CDD" id="cd06171">
    <property type="entry name" value="Sigma70_r4"/>
    <property type="match status" value="1"/>
</dbReference>
<dbReference type="AlphaFoldDB" id="A0A5C8PLB2"/>
<comment type="similarity">
    <text evidence="1">Belongs to the sigma-70 factor family. ECF subfamily.</text>
</comment>
<keyword evidence="3" id="KW-0731">Sigma factor</keyword>
<feature type="domain" description="RNA polymerase sigma factor 70 region 4 type 2" evidence="5">
    <location>
        <begin position="103"/>
        <end position="152"/>
    </location>
</feature>
<dbReference type="PANTHER" id="PTHR43133">
    <property type="entry name" value="RNA POLYMERASE ECF-TYPE SIGMA FACTO"/>
    <property type="match status" value="1"/>
</dbReference>
<dbReference type="Pfam" id="PF22029">
    <property type="entry name" value="PhyR_sigma2"/>
    <property type="match status" value="1"/>
</dbReference>
<dbReference type="SUPFAM" id="SSF88659">
    <property type="entry name" value="Sigma3 and sigma4 domains of RNA polymerase sigma factors"/>
    <property type="match status" value="1"/>
</dbReference>
<dbReference type="RefSeq" id="WP_147848428.1">
    <property type="nucleotide sequence ID" value="NZ_DATAJT010000390.1"/>
</dbReference>
<dbReference type="InterPro" id="IPR013325">
    <property type="entry name" value="RNA_pol_sigma_r2"/>
</dbReference>
<dbReference type="Pfam" id="PF08281">
    <property type="entry name" value="Sigma70_r4_2"/>
    <property type="match status" value="1"/>
</dbReference>
<keyword evidence="4" id="KW-0804">Transcription</keyword>
<dbReference type="Gene3D" id="1.10.1740.10">
    <property type="match status" value="1"/>
</dbReference>
<name>A0A5C8PLB2_9HYPH</name>
<dbReference type="InterPro" id="IPR014284">
    <property type="entry name" value="RNA_pol_sigma-70_dom"/>
</dbReference>
<comment type="caution">
    <text evidence="7">The sequence shown here is derived from an EMBL/GenBank/DDBJ whole genome shotgun (WGS) entry which is preliminary data.</text>
</comment>
<dbReference type="SUPFAM" id="SSF88946">
    <property type="entry name" value="Sigma2 domain of RNA polymerase sigma factors"/>
    <property type="match status" value="1"/>
</dbReference>
<evidence type="ECO:0000256" key="1">
    <source>
        <dbReference type="ARBA" id="ARBA00010641"/>
    </source>
</evidence>
<sequence length="168" mass="18635">MSEVADLLPQHVPALRRYARALTGDAASADDLVQDCVERALTRAHLWRQPGNLRAWLFTIMHNLNANEKRRAASRPRLATIDEVPEPSRPSSQVERLMASETLAALKLLSLEHRQVLLLVALEGLQYAEVAEVLGVPVGTVMSRLSRARDRLMQLSGSERAAQPRSVT</sequence>
<evidence type="ECO:0000313" key="8">
    <source>
        <dbReference type="Proteomes" id="UP000321638"/>
    </source>
</evidence>
<dbReference type="Proteomes" id="UP000321638">
    <property type="component" value="Unassembled WGS sequence"/>
</dbReference>
<dbReference type="EMBL" id="VDUZ01000020">
    <property type="protein sequence ID" value="TXL74179.1"/>
    <property type="molecule type" value="Genomic_DNA"/>
</dbReference>
<dbReference type="InterPro" id="IPR013324">
    <property type="entry name" value="RNA_pol_sigma_r3/r4-like"/>
</dbReference>
<evidence type="ECO:0000256" key="2">
    <source>
        <dbReference type="ARBA" id="ARBA00023015"/>
    </source>
</evidence>
<reference evidence="7 8" key="1">
    <citation type="submission" date="2019-06" db="EMBL/GenBank/DDBJ databases">
        <title>New taxonomy in bacterial strain CC-CFT640, isolated from vineyard.</title>
        <authorList>
            <person name="Lin S.-Y."/>
            <person name="Tsai C.-F."/>
            <person name="Young C.-C."/>
        </authorList>
    </citation>
    <scope>NUCLEOTIDE SEQUENCE [LARGE SCALE GENOMIC DNA]</scope>
    <source>
        <strain evidence="7 8">CC-CFT640</strain>
    </source>
</reference>
<evidence type="ECO:0000313" key="7">
    <source>
        <dbReference type="EMBL" id="TXL74179.1"/>
    </source>
</evidence>
<dbReference type="GO" id="GO:0006352">
    <property type="term" value="P:DNA-templated transcription initiation"/>
    <property type="evidence" value="ECO:0007669"/>
    <property type="project" value="InterPro"/>
</dbReference>
<dbReference type="OrthoDB" id="9803470at2"/>